<keyword evidence="3" id="KW-1185">Reference proteome</keyword>
<dbReference type="STRING" id="1045775.SAMN05216378_5300"/>
<keyword evidence="1" id="KW-0812">Transmembrane</keyword>
<dbReference type="Proteomes" id="UP000198855">
    <property type="component" value="Unassembled WGS sequence"/>
</dbReference>
<evidence type="ECO:0000256" key="1">
    <source>
        <dbReference type="SAM" id="Phobius"/>
    </source>
</evidence>
<organism evidence="2 3">
    <name type="scientific">Paenibacillus catalpae</name>
    <dbReference type="NCBI Taxonomy" id="1045775"/>
    <lineage>
        <taxon>Bacteria</taxon>
        <taxon>Bacillati</taxon>
        <taxon>Bacillota</taxon>
        <taxon>Bacilli</taxon>
        <taxon>Bacillales</taxon>
        <taxon>Paenibacillaceae</taxon>
        <taxon>Paenibacillus</taxon>
    </lineage>
</organism>
<dbReference type="AlphaFoldDB" id="A0A1I2GII6"/>
<proteinExistence type="predicted"/>
<reference evidence="3" key="1">
    <citation type="submission" date="2016-10" db="EMBL/GenBank/DDBJ databases">
        <authorList>
            <person name="Varghese N."/>
            <person name="Submissions S."/>
        </authorList>
    </citation>
    <scope>NUCLEOTIDE SEQUENCE [LARGE SCALE GENOMIC DNA]</scope>
    <source>
        <strain evidence="3">CGMCC 1.10784</strain>
    </source>
</reference>
<feature type="transmembrane region" description="Helical" evidence="1">
    <location>
        <begin position="59"/>
        <end position="79"/>
    </location>
</feature>
<dbReference type="RefSeq" id="WP_091189466.1">
    <property type="nucleotide sequence ID" value="NZ_FOMT01000006.1"/>
</dbReference>
<accession>A0A1I2GII6</accession>
<name>A0A1I2GII6_9BACL</name>
<evidence type="ECO:0000313" key="2">
    <source>
        <dbReference type="EMBL" id="SFF17694.1"/>
    </source>
</evidence>
<keyword evidence="1" id="KW-0472">Membrane</keyword>
<dbReference type="EMBL" id="FOMT01000006">
    <property type="protein sequence ID" value="SFF17694.1"/>
    <property type="molecule type" value="Genomic_DNA"/>
</dbReference>
<keyword evidence="1" id="KW-1133">Transmembrane helix</keyword>
<sequence>MKKSVYKSAMSRVRTSEDFKEATYQKLMLELDKSTINPTNNSTIQKGRIKMEKANKKKLTGWTVGIAAAAILAVGVISVNQNQNNPASAPTNQEQTADATSKPPIMGKVAVNIDGVISEVSEDGKSFKVGDLWVEVTDKTQLGSSEPTAAEPSQELLNKEFKVGNIVSGFTSQDVSTGKVSADVIYNLIAPEKEDAGKPATTGKMAVNIDGFISEVSADGKSFKVNDVWVTVTPDTIMGITEPTAGEQSDELLQKEFKVGNAVSGFTTEDLSTGKVNATRIYNNFAPQK</sequence>
<dbReference type="OrthoDB" id="2738536at2"/>
<protein>
    <submittedName>
        <fullName evidence="2">Uncharacterized protein</fullName>
    </submittedName>
</protein>
<evidence type="ECO:0000313" key="3">
    <source>
        <dbReference type="Proteomes" id="UP000198855"/>
    </source>
</evidence>
<gene>
    <name evidence="2" type="ORF">SAMN05216378_5300</name>
</gene>